<protein>
    <submittedName>
        <fullName evidence="1">Uncharacterized protein</fullName>
    </submittedName>
</protein>
<evidence type="ECO:0000313" key="2">
    <source>
        <dbReference type="Proteomes" id="UP000626109"/>
    </source>
</evidence>
<organism evidence="1 2">
    <name type="scientific">Polarella glacialis</name>
    <name type="common">Dinoflagellate</name>
    <dbReference type="NCBI Taxonomy" id="89957"/>
    <lineage>
        <taxon>Eukaryota</taxon>
        <taxon>Sar</taxon>
        <taxon>Alveolata</taxon>
        <taxon>Dinophyceae</taxon>
        <taxon>Suessiales</taxon>
        <taxon>Suessiaceae</taxon>
        <taxon>Polarella</taxon>
    </lineage>
</organism>
<evidence type="ECO:0000313" key="1">
    <source>
        <dbReference type="EMBL" id="CAE8726100.1"/>
    </source>
</evidence>
<dbReference type="AlphaFoldDB" id="A0A813LLZ0"/>
<dbReference type="Proteomes" id="UP000626109">
    <property type="component" value="Unassembled WGS sequence"/>
</dbReference>
<reference evidence="1" key="1">
    <citation type="submission" date="2021-02" db="EMBL/GenBank/DDBJ databases">
        <authorList>
            <person name="Dougan E. K."/>
            <person name="Rhodes N."/>
            <person name="Thang M."/>
            <person name="Chan C."/>
        </authorList>
    </citation>
    <scope>NUCLEOTIDE SEQUENCE</scope>
</reference>
<gene>
    <name evidence="1" type="ORF">PGLA2088_LOCUS44370</name>
</gene>
<accession>A0A813LLZ0</accession>
<dbReference type="EMBL" id="CAJNNW010035170">
    <property type="protein sequence ID" value="CAE8726100.1"/>
    <property type="molecule type" value="Genomic_DNA"/>
</dbReference>
<proteinExistence type="predicted"/>
<name>A0A813LLZ0_POLGL</name>
<sequence>MARSNFHAAVFPGLSAARGWSLEAFADALVSTTRATSGKKRLRGGEEAADSLQVLYRALRAYAESERILGIMFGAKHEFPEAIREKKSVAEKMVFVKLGVA</sequence>
<comment type="caution">
    <text evidence="1">The sequence shown here is derived from an EMBL/GenBank/DDBJ whole genome shotgun (WGS) entry which is preliminary data.</text>
</comment>